<dbReference type="PANTHER" id="PTHR31923">
    <property type="entry name" value="BSD DOMAIN-CONTAINING PROTEIN"/>
    <property type="match status" value="1"/>
</dbReference>
<accession>A0ABY8U3R0</accession>
<dbReference type="PANTHER" id="PTHR31923:SF1">
    <property type="entry name" value="BSD DOMAIN-CONTAINING PROTEIN"/>
    <property type="match status" value="1"/>
</dbReference>
<evidence type="ECO:0000259" key="2">
    <source>
        <dbReference type="PROSITE" id="PS50858"/>
    </source>
</evidence>
<proteinExistence type="predicted"/>
<protein>
    <recommendedName>
        <fullName evidence="2">BSD domain-containing protein</fullName>
    </recommendedName>
</protein>
<dbReference type="Proteomes" id="UP001244341">
    <property type="component" value="Chromosome 6b"/>
</dbReference>
<feature type="compositionally biased region" description="Low complexity" evidence="1">
    <location>
        <begin position="179"/>
        <end position="191"/>
    </location>
</feature>
<dbReference type="Gene3D" id="1.10.3970.10">
    <property type="entry name" value="BSD domain"/>
    <property type="match status" value="1"/>
</dbReference>
<feature type="compositionally biased region" description="Low complexity" evidence="1">
    <location>
        <begin position="201"/>
        <end position="211"/>
    </location>
</feature>
<name>A0ABY8U3R0_TETOB</name>
<dbReference type="PROSITE" id="PS50858">
    <property type="entry name" value="BSD"/>
    <property type="match status" value="1"/>
</dbReference>
<dbReference type="InterPro" id="IPR035925">
    <property type="entry name" value="BSD_dom_sf"/>
</dbReference>
<dbReference type="Pfam" id="PF03909">
    <property type="entry name" value="BSD"/>
    <property type="match status" value="1"/>
</dbReference>
<dbReference type="EMBL" id="CP126213">
    <property type="protein sequence ID" value="WIA15278.1"/>
    <property type="molecule type" value="Genomic_DNA"/>
</dbReference>
<evidence type="ECO:0000256" key="1">
    <source>
        <dbReference type="SAM" id="MobiDB-lite"/>
    </source>
</evidence>
<keyword evidence="4" id="KW-1185">Reference proteome</keyword>
<gene>
    <name evidence="3" type="ORF">OEZ85_001949</name>
</gene>
<organism evidence="3 4">
    <name type="scientific">Tetradesmus obliquus</name>
    <name type="common">Green alga</name>
    <name type="synonym">Acutodesmus obliquus</name>
    <dbReference type="NCBI Taxonomy" id="3088"/>
    <lineage>
        <taxon>Eukaryota</taxon>
        <taxon>Viridiplantae</taxon>
        <taxon>Chlorophyta</taxon>
        <taxon>core chlorophytes</taxon>
        <taxon>Chlorophyceae</taxon>
        <taxon>CS clade</taxon>
        <taxon>Sphaeropleales</taxon>
        <taxon>Scenedesmaceae</taxon>
        <taxon>Tetradesmus</taxon>
    </lineage>
</organism>
<feature type="domain" description="BSD" evidence="2">
    <location>
        <begin position="117"/>
        <end position="169"/>
    </location>
</feature>
<sequence length="341" mass="35429">MDWFASIRKQAQEAVNTVVNSEAAGLARQLAAQATEQATALAKDAKVKAQEVAKEAIGEAEKSLKNLQQGGKQQPAAASADPLQYGITPELGQFVRSLTYSTFSDYPLDSLDIPAAAADQKLSSWQETHARLLLQQVPQLQDLRFVLCPKRMDEYVFWTIYFTLCKRYLPVQTHEEQPEQQQAQQQQQQEALARSSSGTNSSQQAGAPATAAAAAAGGGSVLPLSSSAANLLHEAETQQEAATAAGHQAAADPAAAAAAAAGGSSAAAAAAAAGRVSSEGGLDEDELAALADDPELDAYLQDALQLDGDAAAGGSMGEADGSELGDLDDYINKLDAEVSAK</sequence>
<dbReference type="SUPFAM" id="SSF140383">
    <property type="entry name" value="BSD domain-like"/>
    <property type="match status" value="1"/>
</dbReference>
<dbReference type="InterPro" id="IPR005607">
    <property type="entry name" value="BSD_dom"/>
</dbReference>
<feature type="region of interest" description="Disordered" evidence="1">
    <location>
        <begin position="176"/>
        <end position="211"/>
    </location>
</feature>
<dbReference type="SMART" id="SM00751">
    <property type="entry name" value="BSD"/>
    <property type="match status" value="1"/>
</dbReference>
<evidence type="ECO:0000313" key="3">
    <source>
        <dbReference type="EMBL" id="WIA15278.1"/>
    </source>
</evidence>
<reference evidence="3 4" key="1">
    <citation type="submission" date="2023-05" db="EMBL/GenBank/DDBJ databases">
        <title>A 100% complete, gapless, phased diploid assembly of the Scenedesmus obliquus UTEX 3031 genome.</title>
        <authorList>
            <person name="Biondi T.C."/>
            <person name="Hanschen E.R."/>
            <person name="Kwon T."/>
            <person name="Eng W."/>
            <person name="Kruse C.P.S."/>
            <person name="Koehler S.I."/>
            <person name="Kunde Y."/>
            <person name="Gleasner C.D."/>
            <person name="You Mak K.T."/>
            <person name="Polle J."/>
            <person name="Hovde B.T."/>
            <person name="Starkenburg S.R."/>
        </authorList>
    </citation>
    <scope>NUCLEOTIDE SEQUENCE [LARGE SCALE GENOMIC DNA]</scope>
    <source>
        <strain evidence="3 4">DOE0152z</strain>
    </source>
</reference>
<evidence type="ECO:0000313" key="4">
    <source>
        <dbReference type="Proteomes" id="UP001244341"/>
    </source>
</evidence>